<dbReference type="GO" id="GO:0005634">
    <property type="term" value="C:nucleus"/>
    <property type="evidence" value="ECO:0007669"/>
    <property type="project" value="InterPro"/>
</dbReference>
<evidence type="ECO:0000259" key="2">
    <source>
        <dbReference type="Pfam" id="PF06221"/>
    </source>
</evidence>
<dbReference type="InterPro" id="IPR039128">
    <property type="entry name" value="TRIP4-like"/>
</dbReference>
<feature type="region of interest" description="Disordered" evidence="1">
    <location>
        <begin position="133"/>
        <end position="160"/>
    </location>
</feature>
<dbReference type="Pfam" id="PF06221">
    <property type="entry name" value="zf-C2HC5"/>
    <property type="match status" value="1"/>
</dbReference>
<evidence type="ECO:0000256" key="1">
    <source>
        <dbReference type="SAM" id="MobiDB-lite"/>
    </source>
</evidence>
<dbReference type="PANTHER" id="PTHR12963:SF4">
    <property type="entry name" value="ACTIVATING SIGNAL COINTEGRATOR 1"/>
    <property type="match status" value="1"/>
</dbReference>
<dbReference type="FunCoup" id="A0A5J5EZP3">
    <property type="interactions" value="104"/>
</dbReference>
<feature type="region of interest" description="Disordered" evidence="1">
    <location>
        <begin position="71"/>
        <end position="98"/>
    </location>
</feature>
<dbReference type="GO" id="GO:0008270">
    <property type="term" value="F:zinc ion binding"/>
    <property type="evidence" value="ECO:0007669"/>
    <property type="project" value="InterPro"/>
</dbReference>
<dbReference type="OrthoDB" id="338816at2759"/>
<dbReference type="InParanoid" id="A0A5J5EZP3"/>
<comment type="caution">
    <text evidence="3">The sequence shown here is derived from an EMBL/GenBank/DDBJ whole genome shotgun (WGS) entry which is preliminary data.</text>
</comment>
<gene>
    <name evidence="3" type="ORF">FN846DRAFT_777103</name>
</gene>
<feature type="compositionally biased region" description="Low complexity" evidence="1">
    <location>
        <begin position="143"/>
        <end position="156"/>
    </location>
</feature>
<protein>
    <submittedName>
        <fullName evidence="3">Putative zinc finger motif, C2HC5-type-domain-containing protein</fullName>
    </submittedName>
</protein>
<evidence type="ECO:0000313" key="4">
    <source>
        <dbReference type="Proteomes" id="UP000326924"/>
    </source>
</evidence>
<proteinExistence type="predicted"/>
<dbReference type="GO" id="GO:0072344">
    <property type="term" value="P:rescue of stalled ribosome"/>
    <property type="evidence" value="ECO:0007669"/>
    <property type="project" value="InterPro"/>
</dbReference>
<accession>A0A5J5EZP3</accession>
<reference evidence="3 4" key="1">
    <citation type="submission" date="2019-09" db="EMBL/GenBank/DDBJ databases">
        <title>Draft genome of the ectomycorrhizal ascomycete Sphaerosporella brunnea.</title>
        <authorList>
            <consortium name="DOE Joint Genome Institute"/>
            <person name="Benucci G.M."/>
            <person name="Marozzi G."/>
            <person name="Antonielli L."/>
            <person name="Sanchez S."/>
            <person name="Marco P."/>
            <person name="Wang X."/>
            <person name="Falini L.B."/>
            <person name="Barry K."/>
            <person name="Haridas S."/>
            <person name="Lipzen A."/>
            <person name="Labutti K."/>
            <person name="Grigoriev I.V."/>
            <person name="Murat C."/>
            <person name="Martin F."/>
            <person name="Albertini E."/>
            <person name="Donnini D."/>
            <person name="Bonito G."/>
        </authorList>
    </citation>
    <scope>NUCLEOTIDE SEQUENCE [LARGE SCALE GENOMIC DNA]</scope>
    <source>
        <strain evidence="3 4">Sb_GMNB300</strain>
    </source>
</reference>
<feature type="region of interest" description="Disordered" evidence="1">
    <location>
        <begin position="172"/>
        <end position="201"/>
    </location>
</feature>
<organism evidence="3 4">
    <name type="scientific">Sphaerosporella brunnea</name>
    <dbReference type="NCBI Taxonomy" id="1250544"/>
    <lineage>
        <taxon>Eukaryota</taxon>
        <taxon>Fungi</taxon>
        <taxon>Dikarya</taxon>
        <taxon>Ascomycota</taxon>
        <taxon>Pezizomycotina</taxon>
        <taxon>Pezizomycetes</taxon>
        <taxon>Pezizales</taxon>
        <taxon>Pyronemataceae</taxon>
        <taxon>Sphaerosporella</taxon>
    </lineage>
</organism>
<name>A0A5J5EZP3_9PEZI</name>
<feature type="compositionally biased region" description="Acidic residues" evidence="1">
    <location>
        <begin position="426"/>
        <end position="443"/>
    </location>
</feature>
<dbReference type="Proteomes" id="UP000326924">
    <property type="component" value="Unassembled WGS sequence"/>
</dbReference>
<dbReference type="EMBL" id="VXIS01000066">
    <property type="protein sequence ID" value="KAA8908668.1"/>
    <property type="molecule type" value="Genomic_DNA"/>
</dbReference>
<dbReference type="AlphaFoldDB" id="A0A5J5EZP3"/>
<feature type="region of interest" description="Disordered" evidence="1">
    <location>
        <begin position="424"/>
        <end position="453"/>
    </location>
</feature>
<dbReference type="GO" id="GO:0180022">
    <property type="term" value="C:RQC-trigger complex"/>
    <property type="evidence" value="ECO:0007669"/>
    <property type="project" value="InterPro"/>
</dbReference>
<dbReference type="GO" id="GO:0045893">
    <property type="term" value="P:positive regulation of DNA-templated transcription"/>
    <property type="evidence" value="ECO:0007669"/>
    <property type="project" value="TreeGrafter"/>
</dbReference>
<dbReference type="PANTHER" id="PTHR12963">
    <property type="entry name" value="THYROID RECEPTOR INTERACTING PROTEIN RELATED"/>
    <property type="match status" value="1"/>
</dbReference>
<feature type="domain" description="TRIP4/RQT4 C2HC5-type zinc finger" evidence="2">
    <location>
        <begin position="242"/>
        <end position="293"/>
    </location>
</feature>
<keyword evidence="4" id="KW-1185">Reference proteome</keyword>
<dbReference type="InterPro" id="IPR009349">
    <property type="entry name" value="TRIP4/RQT4_C2HC5_Znf"/>
</dbReference>
<evidence type="ECO:0000313" key="3">
    <source>
        <dbReference type="EMBL" id="KAA8908668.1"/>
    </source>
</evidence>
<feature type="compositionally biased region" description="Basic residues" evidence="1">
    <location>
        <begin position="84"/>
        <end position="94"/>
    </location>
</feature>
<sequence>MANPTPIQSWALPQLKPILDYLPDEDLLEAISYAASLPSAEEVATHFKNLLGDSAQALSFISDFNSRLFQPKPAAAPASNTTHPRSKKSNKKGKPPLNRYAQEERKANDGQSTLFANQQGVYIKKDADLEDDFYSGKSRKSTPKPSSQKPTPKASPYSSSTNLVSTASYAAISKPAPSTQQGKLTSDLVAPKKQPPQKQEKYVYTTTGGTAMRGASQELTDLESALRALEISTNPTLNTARRLCSCQGLTHEVLQATPNCLNCGKIICLKEGLGPCTFCGTALISTEEIQEMVRSLREAAGNEKMAINAQQNKRAEVAKTPRPFATAGDEESFRKAQEHRDRLLGFQATGAQRTRIIDQAADFETPLSSGLNQWTTPAERALQLKRQQQQMRMMDWHAKEAYEKRKVVVAIDLKGRKVVRQMQEEAPPEFSDDEPEAQVEYDDSIARGGKGKEKEVTVKEGTYSKNPLLKGLIKPVYELRKKKGKETNALGSIGGYSPAAASKWRRVQDDFADNEDVILDGGVSGAADTVERGDEIPCG</sequence>